<dbReference type="EMBL" id="JACHHQ010000001">
    <property type="protein sequence ID" value="MBB5198491.1"/>
    <property type="molecule type" value="Genomic_DNA"/>
</dbReference>
<accession>A0A840RPD2</accession>
<gene>
    <name evidence="1" type="ORF">HNR39_000301</name>
</gene>
<evidence type="ECO:0000313" key="1">
    <source>
        <dbReference type="EMBL" id="MBB5198491.1"/>
    </source>
</evidence>
<protein>
    <recommendedName>
        <fullName evidence="3">Major capsid protein E</fullName>
    </recommendedName>
</protein>
<evidence type="ECO:0000313" key="2">
    <source>
        <dbReference type="Proteomes" id="UP000571084"/>
    </source>
</evidence>
<organism evidence="1 2">
    <name type="scientific">Glaciimonas immobilis</name>
    <dbReference type="NCBI Taxonomy" id="728004"/>
    <lineage>
        <taxon>Bacteria</taxon>
        <taxon>Pseudomonadati</taxon>
        <taxon>Pseudomonadota</taxon>
        <taxon>Betaproteobacteria</taxon>
        <taxon>Burkholderiales</taxon>
        <taxon>Oxalobacteraceae</taxon>
        <taxon>Glaciimonas</taxon>
    </lineage>
</organism>
<proteinExistence type="predicted"/>
<name>A0A840RPD2_9BURK</name>
<dbReference type="RefSeq" id="WP_168052511.1">
    <property type="nucleotide sequence ID" value="NZ_JAAOZT010000002.1"/>
</dbReference>
<sequence>MNLADLFTVTSLTDAINKLPSVPSKAGATGLFLEKGVTTTSVIIEQYEGRLSLVPAISRSEDPTHAAKGKRSRRTFLIPHLPVSAQILPAEIQNIAAFGTDQPINGQASVINDKLQGMKASLEATREWQRMGAIAGQILDHDGSVIYDLFSEFGIGKKTDTLKLSDVKTDVRAGLLKQKRYIELQTPHLIITGFKAFCGADFFDALTGHESVKAAYANWQAAQDRLGGDLRNGFVHGGMEFVEYNVKVSGKDFVPANVARIFPIAQNMFRVYNAPANYNETVNTMGLPFYAKAEERKLGKGWDLEAQANPLAMCLCPEGLIELSAT</sequence>
<reference evidence="1 2" key="1">
    <citation type="submission" date="2020-08" db="EMBL/GenBank/DDBJ databases">
        <title>Genomic Encyclopedia of Type Strains, Phase IV (KMG-IV): sequencing the most valuable type-strain genomes for metagenomic binning, comparative biology and taxonomic classification.</title>
        <authorList>
            <person name="Goeker M."/>
        </authorList>
    </citation>
    <scope>NUCLEOTIDE SEQUENCE [LARGE SCALE GENOMIC DNA]</scope>
    <source>
        <strain evidence="1 2">DSM 23240</strain>
    </source>
</reference>
<dbReference type="Pfam" id="PF03864">
    <property type="entry name" value="Phage_cap_E"/>
    <property type="match status" value="1"/>
</dbReference>
<evidence type="ECO:0008006" key="3">
    <source>
        <dbReference type="Google" id="ProtNLM"/>
    </source>
</evidence>
<dbReference type="InterPro" id="IPR005564">
    <property type="entry name" value="Major_capsid_GpE"/>
</dbReference>
<dbReference type="Proteomes" id="UP000571084">
    <property type="component" value="Unassembled WGS sequence"/>
</dbReference>
<dbReference type="AlphaFoldDB" id="A0A840RPD2"/>
<keyword evidence="2" id="KW-1185">Reference proteome</keyword>
<comment type="caution">
    <text evidence="1">The sequence shown here is derived from an EMBL/GenBank/DDBJ whole genome shotgun (WGS) entry which is preliminary data.</text>
</comment>